<evidence type="ECO:0000313" key="2">
    <source>
        <dbReference type="Proteomes" id="UP000037035"/>
    </source>
</evidence>
<dbReference type="OrthoDB" id="3038741at2759"/>
<reference evidence="1 2" key="1">
    <citation type="submission" date="2015-08" db="EMBL/GenBank/DDBJ databases">
        <title>Next Generation Sequencing and Analysis of the Genome of Puccinia sorghi L Schw, the Causal Agent of Maize Common Rust.</title>
        <authorList>
            <person name="Rochi L."/>
            <person name="Burguener G."/>
            <person name="Darino M."/>
            <person name="Turjanski A."/>
            <person name="Kreff E."/>
            <person name="Dieguez M.J."/>
            <person name="Sacco F."/>
        </authorList>
    </citation>
    <scope>NUCLEOTIDE SEQUENCE [LARGE SCALE GENOMIC DNA]</scope>
    <source>
        <strain evidence="1 2">RO10H11247</strain>
    </source>
</reference>
<proteinExistence type="predicted"/>
<sequence length="176" mass="20092">MFYHTKCLLLSRQDTPMNPILDSLSDDVIIIEEQLTCKWNVHVSGSSTLPEFSYEVVSRAIDAWVLEYDETHTFLQLESRPKRTLTERKIDIPPLLLQNRHLSKLIATVEDREPVSESSLLYPGSYIPSINCFRYLAKLLGKKLISLNLSNQSEASDLLGGFKPLDSAEDRKCKIH</sequence>
<name>A0A0L6VVN9_9BASI</name>
<dbReference type="Proteomes" id="UP000037035">
    <property type="component" value="Unassembled WGS sequence"/>
</dbReference>
<dbReference type="VEuPathDB" id="FungiDB:VP01_1044g1"/>
<organism evidence="1 2">
    <name type="scientific">Puccinia sorghi</name>
    <dbReference type="NCBI Taxonomy" id="27349"/>
    <lineage>
        <taxon>Eukaryota</taxon>
        <taxon>Fungi</taxon>
        <taxon>Dikarya</taxon>
        <taxon>Basidiomycota</taxon>
        <taxon>Pucciniomycotina</taxon>
        <taxon>Pucciniomycetes</taxon>
        <taxon>Pucciniales</taxon>
        <taxon>Pucciniaceae</taxon>
        <taxon>Puccinia</taxon>
    </lineage>
</organism>
<comment type="caution">
    <text evidence="1">The sequence shown here is derived from an EMBL/GenBank/DDBJ whole genome shotgun (WGS) entry which is preliminary data.</text>
</comment>
<keyword evidence="2" id="KW-1185">Reference proteome</keyword>
<gene>
    <name evidence="1" type="ORF">VP01_1044g1</name>
</gene>
<protein>
    <submittedName>
        <fullName evidence="1">Uncharacterized protein</fullName>
    </submittedName>
</protein>
<dbReference type="EMBL" id="LAVV01000499">
    <property type="protein sequence ID" value="KNZ64290.1"/>
    <property type="molecule type" value="Genomic_DNA"/>
</dbReference>
<dbReference type="STRING" id="27349.A0A0L6VVN9"/>
<accession>A0A0L6VVN9</accession>
<evidence type="ECO:0000313" key="1">
    <source>
        <dbReference type="EMBL" id="KNZ64290.1"/>
    </source>
</evidence>
<dbReference type="AlphaFoldDB" id="A0A0L6VVN9"/>